<dbReference type="SUPFAM" id="SSF82549">
    <property type="entry name" value="DAK1/DegV-like"/>
    <property type="match status" value="1"/>
</dbReference>
<keyword evidence="4" id="KW-1185">Reference proteome</keyword>
<dbReference type="GO" id="GO:0008289">
    <property type="term" value="F:lipid binding"/>
    <property type="evidence" value="ECO:0007669"/>
    <property type="project" value="UniProtKB-KW"/>
</dbReference>
<evidence type="ECO:0000313" key="4">
    <source>
        <dbReference type="Proteomes" id="UP001169242"/>
    </source>
</evidence>
<evidence type="ECO:0000256" key="2">
    <source>
        <dbReference type="ARBA" id="ARBA00023121"/>
    </source>
</evidence>
<reference evidence="3" key="1">
    <citation type="journal article" date="2023" name="Int. J. Syst. Evol. Microbiol.">
        <title>&lt;i&gt;Holtiella tumoricola&lt;/i&gt; gen. nov. sp. nov., isolated from a human clinical sample.</title>
        <authorList>
            <person name="Allen-Vercoe E."/>
            <person name="Daigneault M.C."/>
            <person name="Vancuren S.J."/>
            <person name="Cochrane K."/>
            <person name="O'Neal L.L."/>
            <person name="Sankaranarayanan K."/>
            <person name="Lawson P.A."/>
        </authorList>
    </citation>
    <scope>NUCLEOTIDE SEQUENCE</scope>
    <source>
        <strain evidence="3">CC70A</strain>
    </source>
</reference>
<dbReference type="EMBL" id="JAQIFT010000014">
    <property type="protein sequence ID" value="MDA3730550.1"/>
    <property type="molecule type" value="Genomic_DNA"/>
</dbReference>
<evidence type="ECO:0000256" key="1">
    <source>
        <dbReference type="ARBA" id="ARBA00003238"/>
    </source>
</evidence>
<dbReference type="Gene3D" id="3.30.1180.10">
    <property type="match status" value="1"/>
</dbReference>
<comment type="caution">
    <text evidence="3">The sequence shown here is derived from an EMBL/GenBank/DDBJ whole genome shotgun (WGS) entry which is preliminary data.</text>
</comment>
<sequence length="291" mass="32159">MNFVIAVDSGADLSLSYLESENLYLFPLTFTLNGYEIKDDFGKSYSHKSFYDSLRSGAMPTTSQVNIFTFKEQFTIWAKENIPVLYLAFSSGLSGTYNSACIALKEVQEEYPDAPITIIDTLAASSGVGLLVYHACTLRKQGKDIKEVADYIRATAPYLCHLFTVDDLYHLERGGRVSHASAFVGSLLQIKPVLYVNDEGKLIPYQKARGRKKALHALVDLFGSLVEDTTQPVMISQSDCEEDARLVAKLLQEKYNVEVAMINPIGSVIGSHCGANVIALFFSGKQRVPNK</sequence>
<dbReference type="InterPro" id="IPR043168">
    <property type="entry name" value="DegV_C"/>
</dbReference>
<dbReference type="Proteomes" id="UP001169242">
    <property type="component" value="Unassembled WGS sequence"/>
</dbReference>
<dbReference type="Gene3D" id="3.40.50.10440">
    <property type="entry name" value="Dihydroxyacetone kinase, domain 1"/>
    <property type="match status" value="1"/>
</dbReference>
<dbReference type="Pfam" id="PF02645">
    <property type="entry name" value="DegV"/>
    <property type="match status" value="1"/>
</dbReference>
<dbReference type="Gene3D" id="2.20.28.50">
    <property type="entry name" value="degv family protein"/>
    <property type="match status" value="1"/>
</dbReference>
<dbReference type="InterPro" id="IPR050270">
    <property type="entry name" value="DegV_domain_contain"/>
</dbReference>
<dbReference type="RefSeq" id="WP_271011155.1">
    <property type="nucleotide sequence ID" value="NZ_JAQIFT010000014.1"/>
</dbReference>
<comment type="function">
    <text evidence="1">May bind long-chain fatty acids, such as palmitate, and may play a role in lipid transport or fatty acid metabolism.</text>
</comment>
<dbReference type="PROSITE" id="PS51482">
    <property type="entry name" value="DEGV"/>
    <property type="match status" value="1"/>
</dbReference>
<dbReference type="InterPro" id="IPR003797">
    <property type="entry name" value="DegV"/>
</dbReference>
<dbReference type="AlphaFoldDB" id="A0AA42IZP1"/>
<name>A0AA42IZP1_9FIRM</name>
<proteinExistence type="predicted"/>
<dbReference type="PANTHER" id="PTHR33434">
    <property type="entry name" value="DEGV DOMAIN-CONTAINING PROTEIN DR_1986-RELATED"/>
    <property type="match status" value="1"/>
</dbReference>
<keyword evidence="2" id="KW-0446">Lipid-binding</keyword>
<gene>
    <name evidence="3" type="ORF">PBV87_03395</name>
</gene>
<dbReference type="PANTHER" id="PTHR33434:SF3">
    <property type="entry name" value="DEGV DOMAIN-CONTAINING PROTEIN YITS"/>
    <property type="match status" value="1"/>
</dbReference>
<evidence type="ECO:0000313" key="3">
    <source>
        <dbReference type="EMBL" id="MDA3730550.1"/>
    </source>
</evidence>
<organism evidence="3 4">
    <name type="scientific">Holtiella tumoricola</name>
    <dbReference type="NCBI Taxonomy" id="3018743"/>
    <lineage>
        <taxon>Bacteria</taxon>
        <taxon>Bacillati</taxon>
        <taxon>Bacillota</taxon>
        <taxon>Clostridia</taxon>
        <taxon>Lachnospirales</taxon>
        <taxon>Cellulosilyticaceae</taxon>
        <taxon>Holtiella</taxon>
    </lineage>
</organism>
<accession>A0AA42IZP1</accession>
<dbReference type="NCBIfam" id="TIGR00762">
    <property type="entry name" value="DegV"/>
    <property type="match status" value="1"/>
</dbReference>
<protein>
    <submittedName>
        <fullName evidence="3">DegV family protein</fullName>
    </submittedName>
</protein>